<evidence type="ECO:0000313" key="3">
    <source>
        <dbReference type="Proteomes" id="UP000177382"/>
    </source>
</evidence>
<organism evidence="2 3">
    <name type="scientific">Candidatus Woesebacteria bacterium RBG_16_42_24</name>
    <dbReference type="NCBI Taxonomy" id="1802485"/>
    <lineage>
        <taxon>Bacteria</taxon>
        <taxon>Candidatus Woeseibacteriota</taxon>
    </lineage>
</organism>
<comment type="caution">
    <text evidence="2">The sequence shown here is derived from an EMBL/GenBank/DDBJ whole genome shotgun (WGS) entry which is preliminary data.</text>
</comment>
<gene>
    <name evidence="2" type="ORF">A2V97_03290</name>
</gene>
<proteinExistence type="predicted"/>
<name>A0A1F7XNC7_9BACT</name>
<dbReference type="STRING" id="1802485.A2V97_03290"/>
<dbReference type="AlphaFoldDB" id="A0A1F7XNC7"/>
<protein>
    <submittedName>
        <fullName evidence="2">Uncharacterized protein</fullName>
    </submittedName>
</protein>
<reference evidence="2 3" key="1">
    <citation type="journal article" date="2016" name="Nat. Commun.">
        <title>Thousands of microbial genomes shed light on interconnected biogeochemical processes in an aquifer system.</title>
        <authorList>
            <person name="Anantharaman K."/>
            <person name="Brown C.T."/>
            <person name="Hug L.A."/>
            <person name="Sharon I."/>
            <person name="Castelle C.J."/>
            <person name="Probst A.J."/>
            <person name="Thomas B.C."/>
            <person name="Singh A."/>
            <person name="Wilkins M.J."/>
            <person name="Karaoz U."/>
            <person name="Brodie E.L."/>
            <person name="Williams K.H."/>
            <person name="Hubbard S.S."/>
            <person name="Banfield J.F."/>
        </authorList>
    </citation>
    <scope>NUCLEOTIDE SEQUENCE [LARGE SCALE GENOMIC DNA]</scope>
</reference>
<evidence type="ECO:0000256" key="1">
    <source>
        <dbReference type="SAM" id="Phobius"/>
    </source>
</evidence>
<keyword evidence="1" id="KW-1133">Transmembrane helix</keyword>
<feature type="transmembrane region" description="Helical" evidence="1">
    <location>
        <begin position="25"/>
        <end position="51"/>
    </location>
</feature>
<dbReference type="Proteomes" id="UP000177382">
    <property type="component" value="Unassembled WGS sequence"/>
</dbReference>
<sequence>MSTEMVSEREKYFNRVADAHTKAHIAGIVGAICLGVTPFFPPAIGGFFVGFGEAARQGKRMFSRMGAFDQKYRSGE</sequence>
<dbReference type="EMBL" id="MGFX01000001">
    <property type="protein sequence ID" value="OGM15775.1"/>
    <property type="molecule type" value="Genomic_DNA"/>
</dbReference>
<evidence type="ECO:0000313" key="2">
    <source>
        <dbReference type="EMBL" id="OGM15775.1"/>
    </source>
</evidence>
<accession>A0A1F7XNC7</accession>
<keyword evidence="1" id="KW-0472">Membrane</keyword>
<keyword evidence="1" id="KW-0812">Transmembrane</keyword>